<sequence length="8" mass="892">MIRVGFGI</sequence>
<organism evidence="1">
    <name type="scientific">Arundo donax</name>
    <name type="common">Giant reed</name>
    <name type="synonym">Donax arundinaceus</name>
    <dbReference type="NCBI Taxonomy" id="35708"/>
    <lineage>
        <taxon>Eukaryota</taxon>
        <taxon>Viridiplantae</taxon>
        <taxon>Streptophyta</taxon>
        <taxon>Embryophyta</taxon>
        <taxon>Tracheophyta</taxon>
        <taxon>Spermatophyta</taxon>
        <taxon>Magnoliopsida</taxon>
        <taxon>Liliopsida</taxon>
        <taxon>Poales</taxon>
        <taxon>Poaceae</taxon>
        <taxon>PACMAD clade</taxon>
        <taxon>Arundinoideae</taxon>
        <taxon>Arundineae</taxon>
        <taxon>Arundo</taxon>
    </lineage>
</organism>
<reference evidence="1" key="2">
    <citation type="journal article" date="2015" name="Data Brief">
        <title>Shoot transcriptome of the giant reed, Arundo donax.</title>
        <authorList>
            <person name="Barrero R.A."/>
            <person name="Guerrero F.D."/>
            <person name="Moolhuijzen P."/>
            <person name="Goolsby J.A."/>
            <person name="Tidwell J."/>
            <person name="Bellgard S.E."/>
            <person name="Bellgard M.I."/>
        </authorList>
    </citation>
    <scope>NUCLEOTIDE SEQUENCE</scope>
    <source>
        <tissue evidence="1">Shoot tissue taken approximately 20 cm above the soil surface</tissue>
    </source>
</reference>
<name>A0A0A8ZGM3_ARUDO</name>
<reference evidence="1" key="1">
    <citation type="submission" date="2014-09" db="EMBL/GenBank/DDBJ databases">
        <authorList>
            <person name="Magalhaes I.L.F."/>
            <person name="Oliveira U."/>
            <person name="Santos F.R."/>
            <person name="Vidigal T.H.D.A."/>
            <person name="Brescovit A.D."/>
            <person name="Santos A.J."/>
        </authorList>
    </citation>
    <scope>NUCLEOTIDE SEQUENCE</scope>
    <source>
        <tissue evidence="1">Shoot tissue taken approximately 20 cm above the soil surface</tissue>
    </source>
</reference>
<protein>
    <submittedName>
        <fullName evidence="1">Uncharacterized protein</fullName>
    </submittedName>
</protein>
<dbReference type="EMBL" id="GBRH01261062">
    <property type="protein sequence ID" value="JAD36833.1"/>
    <property type="molecule type" value="Transcribed_RNA"/>
</dbReference>
<evidence type="ECO:0000313" key="1">
    <source>
        <dbReference type="EMBL" id="JAD36833.1"/>
    </source>
</evidence>
<accession>A0A0A8ZGM3</accession>
<proteinExistence type="predicted"/>